<evidence type="ECO:0000313" key="4">
    <source>
        <dbReference type="Proteomes" id="UP000587760"/>
    </source>
</evidence>
<protein>
    <recommendedName>
        <fullName evidence="2">Alpha/beta hydrolase fold-5 domain-containing protein</fullName>
    </recommendedName>
</protein>
<keyword evidence="4" id="KW-1185">Reference proteome</keyword>
<dbReference type="GO" id="GO:0016787">
    <property type="term" value="F:hydrolase activity"/>
    <property type="evidence" value="ECO:0007669"/>
    <property type="project" value="InterPro"/>
</dbReference>
<dbReference type="EMBL" id="JACHGJ010000001">
    <property type="protein sequence ID" value="MBB6478651.1"/>
    <property type="molecule type" value="Genomic_DNA"/>
</dbReference>
<reference evidence="3 4" key="1">
    <citation type="submission" date="2020-08" db="EMBL/GenBank/DDBJ databases">
        <title>Genomic Encyclopedia of Type Strains, Phase IV (KMG-IV): sequencing the most valuable type-strain genomes for metagenomic binning, comparative biology and taxonomic classification.</title>
        <authorList>
            <person name="Goeker M."/>
        </authorList>
    </citation>
    <scope>NUCLEOTIDE SEQUENCE [LARGE SCALE GENOMIC DNA]</scope>
    <source>
        <strain evidence="3 4">DSM 2461</strain>
    </source>
</reference>
<dbReference type="SUPFAM" id="SSF53474">
    <property type="entry name" value="alpha/beta-Hydrolases"/>
    <property type="match status" value="1"/>
</dbReference>
<feature type="domain" description="Alpha/beta hydrolase fold-5" evidence="2">
    <location>
        <begin position="54"/>
        <end position="218"/>
    </location>
</feature>
<evidence type="ECO:0000313" key="3">
    <source>
        <dbReference type="EMBL" id="MBB6478651.1"/>
    </source>
</evidence>
<dbReference type="Proteomes" id="UP000587760">
    <property type="component" value="Unassembled WGS sequence"/>
</dbReference>
<dbReference type="RefSeq" id="WP_184742685.1">
    <property type="nucleotide sequence ID" value="NZ_JACHGJ010000001.1"/>
</dbReference>
<accession>A0A841R5I9</accession>
<name>A0A841R5I9_9SPIO</name>
<dbReference type="Gene3D" id="3.40.50.1820">
    <property type="entry name" value="alpha/beta hydrolase"/>
    <property type="match status" value="1"/>
</dbReference>
<proteinExistence type="predicted"/>
<dbReference type="PROSITE" id="PS51257">
    <property type="entry name" value="PROKAR_LIPOPROTEIN"/>
    <property type="match status" value="1"/>
</dbReference>
<feature type="signal peptide" evidence="1">
    <location>
        <begin position="1"/>
        <end position="21"/>
    </location>
</feature>
<organism evidence="3 4">
    <name type="scientific">Spirochaeta isovalerica</name>
    <dbReference type="NCBI Taxonomy" id="150"/>
    <lineage>
        <taxon>Bacteria</taxon>
        <taxon>Pseudomonadati</taxon>
        <taxon>Spirochaetota</taxon>
        <taxon>Spirochaetia</taxon>
        <taxon>Spirochaetales</taxon>
        <taxon>Spirochaetaceae</taxon>
        <taxon>Spirochaeta</taxon>
    </lineage>
</organism>
<keyword evidence="1" id="KW-0732">Signal</keyword>
<dbReference type="InterPro" id="IPR029059">
    <property type="entry name" value="AB_hydrolase_5"/>
</dbReference>
<evidence type="ECO:0000259" key="2">
    <source>
        <dbReference type="Pfam" id="PF12695"/>
    </source>
</evidence>
<dbReference type="AlphaFoldDB" id="A0A841R5I9"/>
<dbReference type="InterPro" id="IPR029058">
    <property type="entry name" value="AB_hydrolase_fold"/>
</dbReference>
<evidence type="ECO:0000256" key="1">
    <source>
        <dbReference type="SAM" id="SignalP"/>
    </source>
</evidence>
<dbReference type="Pfam" id="PF12695">
    <property type="entry name" value="Abhydrolase_5"/>
    <property type="match status" value="1"/>
</dbReference>
<feature type="chain" id="PRO_5032370740" description="Alpha/beta hydrolase fold-5 domain-containing protein" evidence="1">
    <location>
        <begin position="22"/>
        <end position="238"/>
    </location>
</feature>
<comment type="caution">
    <text evidence="3">The sequence shown here is derived from an EMBL/GenBank/DDBJ whole genome shotgun (WGS) entry which is preliminary data.</text>
</comment>
<gene>
    <name evidence="3" type="ORF">HNR50_000284</name>
</gene>
<sequence length="238" mass="26831">MKKAIIPILIFVLFTSCSYQALTDGYVMPEKTTVEEIDGVFRVMPQCYDMDEAMVFYPGGLVDPEAYIPLAAEMAHTLKMVVFIQKMPLDLAVLGSNRVEAILEKYSYIKNWYFSGHSLGGAMAASWIYDNPDKFKALILLGAYPIEKKPLNQSGIKVLSIRGSKDGLVSSEELTESRENLPSDSRFIEIKGGNHAQFGVYGKQKKDNDADISPEEQRREVIVEIQTFLDEINPRRVY</sequence>